<dbReference type="Proteomes" id="UP000466307">
    <property type="component" value="Unassembled WGS sequence"/>
</dbReference>
<feature type="compositionally biased region" description="Low complexity" evidence="1">
    <location>
        <begin position="257"/>
        <end position="269"/>
    </location>
</feature>
<accession>A0A7K3LU66</accession>
<keyword evidence="3" id="KW-1185">Reference proteome</keyword>
<evidence type="ECO:0000313" key="2">
    <source>
        <dbReference type="EMBL" id="NDK91764.1"/>
    </source>
</evidence>
<evidence type="ECO:0000313" key="3">
    <source>
        <dbReference type="Proteomes" id="UP000466307"/>
    </source>
</evidence>
<dbReference type="GO" id="GO:0003677">
    <property type="term" value="F:DNA binding"/>
    <property type="evidence" value="ECO:0007669"/>
    <property type="project" value="InterPro"/>
</dbReference>
<dbReference type="EMBL" id="JAADZU010000082">
    <property type="protein sequence ID" value="NDK91764.1"/>
    <property type="molecule type" value="Genomic_DNA"/>
</dbReference>
<sequence>MNEPTSLAGFVELASRRHNGASGRRLAEIAARDGFDISHSTLNRIRRGTYGSVPTEAILKAIAHLAEVPEDVVVRATDASSGRRPEAIFDDWQRARAKSLNLELEYAILRDIPVDAAERELSDVLQMIRDAKLGRPWTPPWNPGPAFGPDDEPWKSEWWAVDEPISAADRFEELGIGTPERIDRLRASGEVVHRIGLGWTDIDKHGGLEGFVAWKNSQHNASEENDSEHKDAGDRSSPTAQPGAPGTEDEVQKTSPDDAQAALRRANNLARDHARGVNEVQGGNDSGELRHRQ</sequence>
<feature type="region of interest" description="Disordered" evidence="1">
    <location>
        <begin position="218"/>
        <end position="293"/>
    </location>
</feature>
<reference evidence="2 3" key="1">
    <citation type="submission" date="2020-01" db="EMBL/GenBank/DDBJ databases">
        <title>Investigation of new actinobacteria for the biodesulphurisation of diesel fuel.</title>
        <authorList>
            <person name="Athi Narayanan S.M."/>
        </authorList>
    </citation>
    <scope>NUCLEOTIDE SEQUENCE [LARGE SCALE GENOMIC DNA]</scope>
    <source>
        <strain evidence="2 3">213E</strain>
    </source>
</reference>
<dbReference type="AlphaFoldDB" id="A0A7K3LU66"/>
<organism evidence="2 3">
    <name type="scientific">Gordonia desulfuricans</name>
    <dbReference type="NCBI Taxonomy" id="89051"/>
    <lineage>
        <taxon>Bacteria</taxon>
        <taxon>Bacillati</taxon>
        <taxon>Actinomycetota</taxon>
        <taxon>Actinomycetes</taxon>
        <taxon>Mycobacteriales</taxon>
        <taxon>Gordoniaceae</taxon>
        <taxon>Gordonia</taxon>
    </lineage>
</organism>
<dbReference type="Gene3D" id="1.10.260.40">
    <property type="entry name" value="lambda repressor-like DNA-binding domains"/>
    <property type="match status" value="1"/>
</dbReference>
<proteinExistence type="predicted"/>
<dbReference type="InterPro" id="IPR010982">
    <property type="entry name" value="Lambda_DNA-bd_dom_sf"/>
</dbReference>
<name>A0A7K3LU66_9ACTN</name>
<comment type="caution">
    <text evidence="2">The sequence shown here is derived from an EMBL/GenBank/DDBJ whole genome shotgun (WGS) entry which is preliminary data.</text>
</comment>
<protein>
    <submittedName>
        <fullName evidence="2">Uncharacterized protein</fullName>
    </submittedName>
</protein>
<evidence type="ECO:0000256" key="1">
    <source>
        <dbReference type="SAM" id="MobiDB-lite"/>
    </source>
</evidence>
<gene>
    <name evidence="2" type="ORF">GYA93_19625</name>
</gene>
<dbReference type="RefSeq" id="WP_157079403.1">
    <property type="nucleotide sequence ID" value="NZ_JAADZU010000082.1"/>
</dbReference>